<keyword evidence="1" id="KW-0812">Transmembrane</keyword>
<dbReference type="EMBL" id="FP565575">
    <property type="protein sequence ID" value="CBE69615.1"/>
    <property type="molecule type" value="Genomic_DNA"/>
</dbReference>
<dbReference type="AlphaFoldDB" id="D5MJN0"/>
<dbReference type="KEGG" id="mox:DAMO_2542"/>
<reference evidence="2 3" key="1">
    <citation type="journal article" date="2010" name="Nature">
        <title>Nitrite-driven anaerobic methane oxidation by oxygenic bacteria.</title>
        <authorList>
            <person name="Ettwig K.F."/>
            <person name="Butler M.K."/>
            <person name="Le Paslier D."/>
            <person name="Pelletier E."/>
            <person name="Mangenot S."/>
            <person name="Kuypers M.M.M."/>
            <person name="Schreiber F."/>
            <person name="Dutilh B.E."/>
            <person name="Zedelius J."/>
            <person name="de Beer D."/>
            <person name="Gloerich J."/>
            <person name="Wessels H.J.C.T."/>
            <person name="van Allen T."/>
            <person name="Luesken F."/>
            <person name="Wu M."/>
            <person name="van de Pas-Schoonen K.T."/>
            <person name="Op den Camp H.J.M."/>
            <person name="Janssen-Megens E.M."/>
            <person name="Francoijs K-J."/>
            <person name="Stunnenberg H."/>
            <person name="Weissenbach J."/>
            <person name="Jetten M.S.M."/>
            <person name="Strous M."/>
        </authorList>
    </citation>
    <scope>NUCLEOTIDE SEQUENCE [LARGE SCALE GENOMIC DNA]</scope>
</reference>
<accession>D5MJN0</accession>
<feature type="transmembrane region" description="Helical" evidence="1">
    <location>
        <begin position="12"/>
        <end position="29"/>
    </location>
</feature>
<sequence>MGRGSGSTAPTVALIAAICLLWVYPFCLFHQAGTIAYHRVTSPDFDHSSSPPAICDAHLFHAVVTGQETGADAKIGLSLHSFPPSTMLGKQLRVVRHHELSGALLPGFRPASLSSSNRLHILYAVYQI</sequence>
<gene>
    <name evidence="2" type="ORF">DAMO_2542</name>
</gene>
<evidence type="ECO:0000313" key="2">
    <source>
        <dbReference type="EMBL" id="CBE69615.1"/>
    </source>
</evidence>
<dbReference type="STRING" id="671143.DAMO_2542"/>
<keyword evidence="1" id="KW-0472">Membrane</keyword>
<organism evidence="2 3">
    <name type="scientific">Methylomirabilis oxygeniifera</name>
    <dbReference type="NCBI Taxonomy" id="671143"/>
    <lineage>
        <taxon>Bacteria</taxon>
        <taxon>Candidatus Methylomirabilota</taxon>
        <taxon>Candidatus Methylomirabilia</taxon>
        <taxon>Candidatus Methylomirabilales</taxon>
        <taxon>Candidatus Methylomirabilaceae</taxon>
        <taxon>Candidatus Methylomirabilis</taxon>
    </lineage>
</organism>
<name>D5MJN0_METO1</name>
<evidence type="ECO:0000256" key="1">
    <source>
        <dbReference type="SAM" id="Phobius"/>
    </source>
</evidence>
<proteinExistence type="predicted"/>
<protein>
    <submittedName>
        <fullName evidence="2">Uncharacterized protein</fullName>
    </submittedName>
</protein>
<dbReference type="HOGENOM" id="CLU_1955620_0_0_0"/>
<keyword evidence="1" id="KW-1133">Transmembrane helix</keyword>
<dbReference type="Proteomes" id="UP000006898">
    <property type="component" value="Chromosome"/>
</dbReference>
<evidence type="ECO:0000313" key="3">
    <source>
        <dbReference type="Proteomes" id="UP000006898"/>
    </source>
</evidence>